<dbReference type="EMBL" id="FOXP01000008">
    <property type="protein sequence ID" value="SFP82574.1"/>
    <property type="molecule type" value="Genomic_DNA"/>
</dbReference>
<dbReference type="InterPro" id="IPR002821">
    <property type="entry name" value="Hydantoinase_A"/>
</dbReference>
<dbReference type="RefSeq" id="WP_093333689.1">
    <property type="nucleotide sequence ID" value="NZ_FOXP01000008.1"/>
</dbReference>
<evidence type="ECO:0000313" key="4">
    <source>
        <dbReference type="Proteomes" id="UP000199586"/>
    </source>
</evidence>
<organism evidence="3 4">
    <name type="scientific">Sphingomonas rubra</name>
    <dbReference type="NCBI Taxonomy" id="634430"/>
    <lineage>
        <taxon>Bacteria</taxon>
        <taxon>Pseudomonadati</taxon>
        <taxon>Pseudomonadota</taxon>
        <taxon>Alphaproteobacteria</taxon>
        <taxon>Sphingomonadales</taxon>
        <taxon>Sphingomonadaceae</taxon>
        <taxon>Sphingomonas</taxon>
    </lineage>
</organism>
<proteinExistence type="predicted"/>
<evidence type="ECO:0000313" key="3">
    <source>
        <dbReference type="EMBL" id="SFP82574.1"/>
    </source>
</evidence>
<evidence type="ECO:0000259" key="2">
    <source>
        <dbReference type="Pfam" id="PF01968"/>
    </source>
</evidence>
<evidence type="ECO:0000256" key="1">
    <source>
        <dbReference type="SAM" id="MobiDB-lite"/>
    </source>
</evidence>
<feature type="compositionally biased region" description="Basic and acidic residues" evidence="1">
    <location>
        <begin position="76"/>
        <end position="99"/>
    </location>
</feature>
<protein>
    <submittedName>
        <fullName evidence="3">Hydantoinase/oxoprolinase</fullName>
    </submittedName>
</protein>
<gene>
    <name evidence="3" type="ORF">SAMN04488241_10842</name>
</gene>
<dbReference type="STRING" id="634430.SAMN04488241_10842"/>
<accession>A0A1I5THN1</accession>
<dbReference type="Proteomes" id="UP000199586">
    <property type="component" value="Unassembled WGS sequence"/>
</dbReference>
<feature type="region of interest" description="Disordered" evidence="1">
    <location>
        <begin position="55"/>
        <end position="99"/>
    </location>
</feature>
<sequence>MATSALRPSPIRRIAIGRGGPFTDVSRWAARFERRREAVIVGVRVSAPMLRIDTVAAGGGYGHPHPSAPGGASSLSHREREEPAEPAKGGGDRSWEDPR</sequence>
<keyword evidence="4" id="KW-1185">Reference proteome</keyword>
<feature type="domain" description="Hydantoinase A/oxoprolinase" evidence="2">
    <location>
        <begin position="14"/>
        <end position="61"/>
    </location>
</feature>
<reference evidence="3 4" key="1">
    <citation type="submission" date="2016-10" db="EMBL/GenBank/DDBJ databases">
        <authorList>
            <person name="de Groot N.N."/>
        </authorList>
    </citation>
    <scope>NUCLEOTIDE SEQUENCE [LARGE SCALE GENOMIC DNA]</scope>
    <source>
        <strain evidence="3 4">CGMCC 1.9113</strain>
    </source>
</reference>
<dbReference type="GO" id="GO:0016787">
    <property type="term" value="F:hydrolase activity"/>
    <property type="evidence" value="ECO:0007669"/>
    <property type="project" value="InterPro"/>
</dbReference>
<dbReference type="Pfam" id="PF01968">
    <property type="entry name" value="Hydantoinase_A"/>
    <property type="match status" value="1"/>
</dbReference>
<name>A0A1I5THN1_9SPHN</name>
<dbReference type="AlphaFoldDB" id="A0A1I5THN1"/>